<evidence type="ECO:0000256" key="1">
    <source>
        <dbReference type="SAM" id="MobiDB-lite"/>
    </source>
</evidence>
<keyword evidence="2" id="KW-1133">Transmembrane helix</keyword>
<feature type="compositionally biased region" description="Basic and acidic residues" evidence="1">
    <location>
        <begin position="12"/>
        <end position="21"/>
    </location>
</feature>
<sequence length="92" mass="10354">MLDRFLRRKAKKPADSFNDRFRSMETKNQESTFSNLLERAMSVVVAAVIVAVLAYTITHTDPETVYATANTLRGRKAKVGVMILVQILPEVL</sequence>
<reference evidence="4" key="1">
    <citation type="submission" date="2016-11" db="UniProtKB">
        <authorList>
            <consortium name="WormBaseParasite"/>
        </authorList>
    </citation>
    <scope>IDENTIFICATION</scope>
</reference>
<dbReference type="AlphaFoldDB" id="A0A1I7ZP74"/>
<evidence type="ECO:0000313" key="3">
    <source>
        <dbReference type="Proteomes" id="UP000095287"/>
    </source>
</evidence>
<keyword evidence="3" id="KW-1185">Reference proteome</keyword>
<accession>A0A1I7ZP74</accession>
<protein>
    <submittedName>
        <fullName evidence="4">CNNM transmembrane domain-containing protein</fullName>
    </submittedName>
</protein>
<feature type="region of interest" description="Disordered" evidence="1">
    <location>
        <begin position="1"/>
        <end position="21"/>
    </location>
</feature>
<dbReference type="WBParaSite" id="L893_g28134.t1">
    <property type="protein sequence ID" value="L893_g28134.t1"/>
    <property type="gene ID" value="L893_g28134"/>
</dbReference>
<keyword evidence="2" id="KW-0812">Transmembrane</keyword>
<feature type="transmembrane region" description="Helical" evidence="2">
    <location>
        <begin position="36"/>
        <end position="57"/>
    </location>
</feature>
<proteinExistence type="predicted"/>
<evidence type="ECO:0000256" key="2">
    <source>
        <dbReference type="SAM" id="Phobius"/>
    </source>
</evidence>
<organism evidence="3 4">
    <name type="scientific">Steinernema glaseri</name>
    <dbReference type="NCBI Taxonomy" id="37863"/>
    <lineage>
        <taxon>Eukaryota</taxon>
        <taxon>Metazoa</taxon>
        <taxon>Ecdysozoa</taxon>
        <taxon>Nematoda</taxon>
        <taxon>Chromadorea</taxon>
        <taxon>Rhabditida</taxon>
        <taxon>Tylenchina</taxon>
        <taxon>Panagrolaimomorpha</taxon>
        <taxon>Strongyloidoidea</taxon>
        <taxon>Steinernematidae</taxon>
        <taxon>Steinernema</taxon>
    </lineage>
</organism>
<name>A0A1I7ZP74_9BILA</name>
<evidence type="ECO:0000313" key="4">
    <source>
        <dbReference type="WBParaSite" id="L893_g28134.t1"/>
    </source>
</evidence>
<feature type="compositionally biased region" description="Basic residues" evidence="1">
    <location>
        <begin position="1"/>
        <end position="11"/>
    </location>
</feature>
<keyword evidence="2" id="KW-0472">Membrane</keyword>
<dbReference type="Proteomes" id="UP000095287">
    <property type="component" value="Unplaced"/>
</dbReference>